<keyword evidence="3" id="KW-1185">Reference proteome</keyword>
<evidence type="ECO:0008006" key="4">
    <source>
        <dbReference type="Google" id="ProtNLM"/>
    </source>
</evidence>
<evidence type="ECO:0000256" key="1">
    <source>
        <dbReference type="SAM" id="SignalP"/>
    </source>
</evidence>
<comment type="caution">
    <text evidence="2">The sequence shown here is derived from an EMBL/GenBank/DDBJ whole genome shotgun (WGS) entry which is preliminary data.</text>
</comment>
<organism evidence="2 3">
    <name type="scientific">Vibrio breoganii</name>
    <dbReference type="NCBI Taxonomy" id="553239"/>
    <lineage>
        <taxon>Bacteria</taxon>
        <taxon>Pseudomonadati</taxon>
        <taxon>Pseudomonadota</taxon>
        <taxon>Gammaproteobacteria</taxon>
        <taxon>Vibrionales</taxon>
        <taxon>Vibrionaceae</taxon>
        <taxon>Vibrio</taxon>
    </lineage>
</organism>
<keyword evidence="1" id="KW-0732">Signal</keyword>
<evidence type="ECO:0000313" key="3">
    <source>
        <dbReference type="Proteomes" id="UP000590068"/>
    </source>
</evidence>
<dbReference type="EMBL" id="JABCJR010000003">
    <property type="protein sequence ID" value="NMR68742.1"/>
    <property type="molecule type" value="Genomic_DNA"/>
</dbReference>
<reference evidence="2 3" key="1">
    <citation type="submission" date="2020-04" db="EMBL/GenBank/DDBJ databases">
        <title>WGS-Seq of Vibrio isolated by the O'Toole Lab.</title>
        <authorList>
            <person name="Mckone K.P."/>
            <person name="Whitaker R."/>
            <person name="Sevigney J.L."/>
            <person name="Herring J.B."/>
            <person name="O'Toole G."/>
        </authorList>
    </citation>
    <scope>NUCLEOTIDE SEQUENCE [LARGE SCALE GENOMIC DNA]</scope>
    <source>
        <strain evidence="2 3">BS_02</strain>
    </source>
</reference>
<proteinExistence type="predicted"/>
<dbReference type="PROSITE" id="PS51257">
    <property type="entry name" value="PROKAR_LIPOPROTEIN"/>
    <property type="match status" value="1"/>
</dbReference>
<protein>
    <recommendedName>
        <fullName evidence="4">DUF4468 domain-containing protein</fullName>
    </recommendedName>
</protein>
<feature type="signal peptide" evidence="1">
    <location>
        <begin position="1"/>
        <end position="22"/>
    </location>
</feature>
<dbReference type="RefSeq" id="WP_102443126.1">
    <property type="nucleotide sequence ID" value="NZ_JABBXC010000008.1"/>
</dbReference>
<evidence type="ECO:0000313" key="2">
    <source>
        <dbReference type="EMBL" id="NMR68742.1"/>
    </source>
</evidence>
<gene>
    <name evidence="2" type="ORF">HJ568_01995</name>
</gene>
<name>A0ABX1U2Q3_9VIBR</name>
<accession>A0ABX1U2Q3</accession>
<dbReference type="Proteomes" id="UP000590068">
    <property type="component" value="Unassembled WGS sequence"/>
</dbReference>
<feature type="chain" id="PRO_5046796754" description="DUF4468 domain-containing protein" evidence="1">
    <location>
        <begin position="23"/>
        <end position="170"/>
    </location>
</feature>
<sequence length="170" mass="18732">MKAVFISVVLISLFGCSSMNDALTPSVKVSQDQFDGRTLIYQAPVSASSGLSEGWHVMGFDWNSNYPSTVYITVGRNGIVNIDGVEFNVDGKFLTNIDKVSVLTDYSDWSSRRFKVSLADFQLIANSKDTKMKVQTINSYTVSSFGTSNSGAVVNNKFQPFLQEIENAIR</sequence>